<name>A0A2Z7A7T8_9LAMI</name>
<dbReference type="Proteomes" id="UP000250235">
    <property type="component" value="Unassembled WGS sequence"/>
</dbReference>
<evidence type="ECO:0000313" key="2">
    <source>
        <dbReference type="EMBL" id="KZV17633.1"/>
    </source>
</evidence>
<evidence type="ECO:0000259" key="1">
    <source>
        <dbReference type="Pfam" id="PF07727"/>
    </source>
</evidence>
<protein>
    <recommendedName>
        <fullName evidence="1">Reverse transcriptase Ty1/copia-type domain-containing protein</fullName>
    </recommendedName>
</protein>
<feature type="domain" description="Reverse transcriptase Ty1/copia-type" evidence="1">
    <location>
        <begin position="2"/>
        <end position="151"/>
    </location>
</feature>
<dbReference type="SUPFAM" id="SSF56672">
    <property type="entry name" value="DNA/RNA polymerases"/>
    <property type="match status" value="1"/>
</dbReference>
<accession>A0A2Z7A7T8</accession>
<dbReference type="AlphaFoldDB" id="A0A2Z7A7T8"/>
<dbReference type="Pfam" id="PF07727">
    <property type="entry name" value="RVT_2"/>
    <property type="match status" value="1"/>
</dbReference>
<dbReference type="EMBL" id="KV018115">
    <property type="protein sequence ID" value="KZV17633.1"/>
    <property type="molecule type" value="Genomic_DNA"/>
</dbReference>
<dbReference type="OrthoDB" id="1749075at2759"/>
<dbReference type="InterPro" id="IPR043502">
    <property type="entry name" value="DNA/RNA_pol_sf"/>
</dbReference>
<gene>
    <name evidence="2" type="ORF">F511_19996</name>
</gene>
<keyword evidence="3" id="KW-1185">Reference proteome</keyword>
<sequence>MIYMSQPEGFEMKGSKPLVCLLKRSLYGLKQAPRQWYKRFDDFIIHQNFTRSNYDWCVYTKVFSDGSRMYLLLYVDDMLLACKDPREIQILKKQLSSEFDMKDLGPAKKILGMEIVRNRSQQELFLTQGSYLKKVVKRFGMDSCKPVNGPIGRQFILSSSQSPKTQSLCQEFHIPVQ</sequence>
<reference evidence="2 3" key="1">
    <citation type="journal article" date="2015" name="Proc. Natl. Acad. Sci. U.S.A.">
        <title>The resurrection genome of Boea hygrometrica: A blueprint for survival of dehydration.</title>
        <authorList>
            <person name="Xiao L."/>
            <person name="Yang G."/>
            <person name="Zhang L."/>
            <person name="Yang X."/>
            <person name="Zhao S."/>
            <person name="Ji Z."/>
            <person name="Zhou Q."/>
            <person name="Hu M."/>
            <person name="Wang Y."/>
            <person name="Chen M."/>
            <person name="Xu Y."/>
            <person name="Jin H."/>
            <person name="Xiao X."/>
            <person name="Hu G."/>
            <person name="Bao F."/>
            <person name="Hu Y."/>
            <person name="Wan P."/>
            <person name="Li L."/>
            <person name="Deng X."/>
            <person name="Kuang T."/>
            <person name="Xiang C."/>
            <person name="Zhu J.K."/>
            <person name="Oliver M.J."/>
            <person name="He Y."/>
        </authorList>
    </citation>
    <scope>NUCLEOTIDE SEQUENCE [LARGE SCALE GENOMIC DNA]</scope>
    <source>
        <strain evidence="3">cv. XS01</strain>
    </source>
</reference>
<organism evidence="2 3">
    <name type="scientific">Dorcoceras hygrometricum</name>
    <dbReference type="NCBI Taxonomy" id="472368"/>
    <lineage>
        <taxon>Eukaryota</taxon>
        <taxon>Viridiplantae</taxon>
        <taxon>Streptophyta</taxon>
        <taxon>Embryophyta</taxon>
        <taxon>Tracheophyta</taxon>
        <taxon>Spermatophyta</taxon>
        <taxon>Magnoliopsida</taxon>
        <taxon>eudicotyledons</taxon>
        <taxon>Gunneridae</taxon>
        <taxon>Pentapetalae</taxon>
        <taxon>asterids</taxon>
        <taxon>lamiids</taxon>
        <taxon>Lamiales</taxon>
        <taxon>Gesneriaceae</taxon>
        <taxon>Didymocarpoideae</taxon>
        <taxon>Trichosporeae</taxon>
        <taxon>Loxocarpinae</taxon>
        <taxon>Dorcoceras</taxon>
    </lineage>
</organism>
<proteinExistence type="predicted"/>
<evidence type="ECO:0000313" key="3">
    <source>
        <dbReference type="Proteomes" id="UP000250235"/>
    </source>
</evidence>
<dbReference type="InterPro" id="IPR013103">
    <property type="entry name" value="RVT_2"/>
</dbReference>